<evidence type="ECO:0000313" key="2">
    <source>
        <dbReference type="Proteomes" id="UP001652409"/>
    </source>
</evidence>
<dbReference type="RefSeq" id="WP_158421511.1">
    <property type="nucleotide sequence ID" value="NZ_JAOQJL010000015.1"/>
</dbReference>
<name>A0ABT2TTH1_9FIRM</name>
<reference evidence="1 2" key="1">
    <citation type="journal article" date="2021" name="ISME Commun">
        <title>Automated analysis of genomic sequences facilitates high-throughput and comprehensive description of bacteria.</title>
        <authorList>
            <person name="Hitch T.C.A."/>
        </authorList>
    </citation>
    <scope>NUCLEOTIDE SEQUENCE [LARGE SCALE GENOMIC DNA]</scope>
    <source>
        <strain evidence="1 2">Sanger_23</strain>
    </source>
</reference>
<proteinExistence type="predicted"/>
<dbReference type="Proteomes" id="UP001652409">
    <property type="component" value="Unassembled WGS sequence"/>
</dbReference>
<evidence type="ECO:0008006" key="3">
    <source>
        <dbReference type="Google" id="ProtNLM"/>
    </source>
</evidence>
<keyword evidence="2" id="KW-1185">Reference proteome</keyword>
<accession>A0ABT2TTH1</accession>
<sequence length="309" mass="31785">MAIKNRRGPYNKFDPTKLLPGEWAVVLSGDPNASDGLACYMCFGAGVVKRMATYEDMVDNIAASSGEVVAAEVDRQCKAAIQACQTAASNAGSAASAANTAASNADTAASSAATAATGANSAATAANEAAQAAQSVIQGDLSSNTVTFATAAKQDLVSGETLGVLFGKIYKWIASLGTAASKNVANNLTTTAATSFVLDARQGAVLNTRIGLLKSLNTTNKGSLVGAVNEVHDKIIMKKETITGLGGGYIFLATPEGYTIMTAVNPDWANEYCVTGVSAYANGYTILFFNKAVPTTATFSVNSFWYKTS</sequence>
<protein>
    <recommendedName>
        <fullName evidence="3">Tail fiber protein</fullName>
    </recommendedName>
</protein>
<comment type="caution">
    <text evidence="1">The sequence shown here is derived from an EMBL/GenBank/DDBJ whole genome shotgun (WGS) entry which is preliminary data.</text>
</comment>
<organism evidence="1 2">
    <name type="scientific">Blautia ammoniilytica</name>
    <dbReference type="NCBI Taxonomy" id="2981782"/>
    <lineage>
        <taxon>Bacteria</taxon>
        <taxon>Bacillati</taxon>
        <taxon>Bacillota</taxon>
        <taxon>Clostridia</taxon>
        <taxon>Lachnospirales</taxon>
        <taxon>Lachnospiraceae</taxon>
        <taxon>Blautia</taxon>
    </lineage>
</organism>
<dbReference type="EMBL" id="JAOQJL010000015">
    <property type="protein sequence ID" value="MCU6765547.1"/>
    <property type="molecule type" value="Genomic_DNA"/>
</dbReference>
<gene>
    <name evidence="1" type="ORF">OCV61_08990</name>
</gene>
<evidence type="ECO:0000313" key="1">
    <source>
        <dbReference type="EMBL" id="MCU6765547.1"/>
    </source>
</evidence>